<proteinExistence type="predicted"/>
<comment type="caution">
    <text evidence="1">The sequence shown here is derived from an EMBL/GenBank/DDBJ whole genome shotgun (WGS) entry which is preliminary data.</text>
</comment>
<reference evidence="1 2" key="1">
    <citation type="submission" date="2015-10" db="EMBL/GenBank/DDBJ databases">
        <title>Genome analyses suggest a sexual origin of heterokaryosis in a supposedly ancient asexual fungus.</title>
        <authorList>
            <person name="Ropars J."/>
            <person name="Sedzielewska K."/>
            <person name="Noel J."/>
            <person name="Charron P."/>
            <person name="Farinelli L."/>
            <person name="Marton T."/>
            <person name="Kruger M."/>
            <person name="Pelin A."/>
            <person name="Brachmann A."/>
            <person name="Corradi N."/>
        </authorList>
    </citation>
    <scope>NUCLEOTIDE SEQUENCE [LARGE SCALE GENOMIC DNA]</scope>
    <source>
        <strain evidence="1 2">A4</strain>
    </source>
</reference>
<dbReference type="VEuPathDB" id="FungiDB:FUN_014910"/>
<sequence length="338" mass="39444">MSTSKTEPSIPYGRYFEFFPPKVWSLQHFSAMINEYYENTDKRNINNAFYKALKDVENNQTFTEEACQIAKELIKKKRDIKEISTKQNLTTMEADTNSSSTSKKRKIMQQSDLISLEDALSYIPPNITYSPYGTSSKSTTKVGGKLPKKVLLWNDFFDMVNVHHFDDIHPSFKEPQFVSNFKVTNEEIVRQAINVNIFMVLNELMPNYEYLMRKVPGNGEPDYTCYYLGKTLILVIEIKRIHILSDIKPGQSMPDFYEKNPRAKDVIQQIYYYMSENQLQYGILSTYDEHWFIRRDHQELYITEPLLLGSTSPTVLKAYAFFAQLAKNCPFSKHPNII</sequence>
<evidence type="ECO:0000313" key="1">
    <source>
        <dbReference type="EMBL" id="PKY50800.1"/>
    </source>
</evidence>
<name>A0A2I1GVY4_9GLOM</name>
<accession>A0A2I1GVY4</accession>
<evidence type="ECO:0008006" key="3">
    <source>
        <dbReference type="Google" id="ProtNLM"/>
    </source>
</evidence>
<organism evidence="1 2">
    <name type="scientific">Rhizophagus irregularis</name>
    <dbReference type="NCBI Taxonomy" id="588596"/>
    <lineage>
        <taxon>Eukaryota</taxon>
        <taxon>Fungi</taxon>
        <taxon>Fungi incertae sedis</taxon>
        <taxon>Mucoromycota</taxon>
        <taxon>Glomeromycotina</taxon>
        <taxon>Glomeromycetes</taxon>
        <taxon>Glomerales</taxon>
        <taxon>Glomeraceae</taxon>
        <taxon>Rhizophagus</taxon>
    </lineage>
</organism>
<dbReference type="VEuPathDB" id="FungiDB:RhiirA1_497290"/>
<gene>
    <name evidence="1" type="ORF">RhiirA4_467452</name>
</gene>
<dbReference type="AlphaFoldDB" id="A0A2I1GVY4"/>
<dbReference type="VEuPathDB" id="FungiDB:RhiirFUN_012089"/>
<keyword evidence="2" id="KW-1185">Reference proteome</keyword>
<dbReference type="EMBL" id="LLXI01000921">
    <property type="protein sequence ID" value="PKY50800.1"/>
    <property type="molecule type" value="Genomic_DNA"/>
</dbReference>
<dbReference type="Proteomes" id="UP000234323">
    <property type="component" value="Unassembled WGS sequence"/>
</dbReference>
<protein>
    <recommendedName>
        <fullName evidence="3">Crinkler family protein</fullName>
    </recommendedName>
</protein>
<evidence type="ECO:0000313" key="2">
    <source>
        <dbReference type="Proteomes" id="UP000234323"/>
    </source>
</evidence>